<dbReference type="Pfam" id="PF13349">
    <property type="entry name" value="DUF4097"/>
    <property type="match status" value="1"/>
</dbReference>
<proteinExistence type="predicted"/>
<feature type="chain" id="PRO_5038915474" description="DUF4097 domain-containing protein" evidence="1">
    <location>
        <begin position="22"/>
        <end position="222"/>
    </location>
</feature>
<sequence length="222" mass="22435">MRRIMGAAAVAGLLVAGAVGCGPWDQQHKTVSYEVPGQVSELVVEGTSGGIDVRVADGPVRVVEKRAWDDEEPQGSHVLKDGVLTLTYSCSGCGIGYEVHVPAGTRLKLSQTSGGIQLHDVAGDVDAEVTSGGISATGLKSKNVKLAVTSGGVEARFAEAPARAELSTDSGGVQLKVPSGQQYQVDAHADSGGTEVKLPSVSGAPHVLVAKAASGGVQVSAV</sequence>
<keyword evidence="4" id="KW-1185">Reference proteome</keyword>
<evidence type="ECO:0000259" key="2">
    <source>
        <dbReference type="Pfam" id="PF13349"/>
    </source>
</evidence>
<gene>
    <name evidence="3" type="ORF">KCH_33410</name>
</gene>
<dbReference type="AlphaFoldDB" id="A0A066YXV9"/>
<dbReference type="HOGENOM" id="CLU_076844_2_0_11"/>
<evidence type="ECO:0000256" key="1">
    <source>
        <dbReference type="SAM" id="SignalP"/>
    </source>
</evidence>
<protein>
    <recommendedName>
        <fullName evidence="2">DUF4097 domain-containing protein</fullName>
    </recommendedName>
</protein>
<accession>A0A066YXV9</accession>
<dbReference type="RefSeq" id="WP_035863553.1">
    <property type="nucleotide sequence ID" value="NZ_KK853997.1"/>
</dbReference>
<evidence type="ECO:0000313" key="3">
    <source>
        <dbReference type="EMBL" id="KDN84814.1"/>
    </source>
</evidence>
<keyword evidence="1" id="KW-0732">Signal</keyword>
<dbReference type="eggNOG" id="COG3595">
    <property type="taxonomic scope" value="Bacteria"/>
</dbReference>
<feature type="signal peptide" evidence="1">
    <location>
        <begin position="1"/>
        <end position="21"/>
    </location>
</feature>
<comment type="caution">
    <text evidence="3">The sequence shown here is derived from an EMBL/GenBank/DDBJ whole genome shotgun (WGS) entry which is preliminary data.</text>
</comment>
<name>A0A066YXV9_9ACTN</name>
<dbReference type="InterPro" id="IPR025164">
    <property type="entry name" value="Toastrack_DUF4097"/>
</dbReference>
<dbReference type="PROSITE" id="PS51257">
    <property type="entry name" value="PROKAR_LIPOPROTEIN"/>
    <property type="match status" value="1"/>
</dbReference>
<organism evidence="3 4">
    <name type="scientific">Kitasatospora cheerisanensis KCTC 2395</name>
    <dbReference type="NCBI Taxonomy" id="1348663"/>
    <lineage>
        <taxon>Bacteria</taxon>
        <taxon>Bacillati</taxon>
        <taxon>Actinomycetota</taxon>
        <taxon>Actinomycetes</taxon>
        <taxon>Kitasatosporales</taxon>
        <taxon>Streptomycetaceae</taxon>
        <taxon>Kitasatospora</taxon>
    </lineage>
</organism>
<dbReference type="PATRIC" id="fig|1348663.4.peg.3214"/>
<dbReference type="EMBL" id="JNBY01000089">
    <property type="protein sequence ID" value="KDN84814.1"/>
    <property type="molecule type" value="Genomic_DNA"/>
</dbReference>
<dbReference type="Proteomes" id="UP000027178">
    <property type="component" value="Unassembled WGS sequence"/>
</dbReference>
<feature type="domain" description="DUF4097" evidence="2">
    <location>
        <begin position="104"/>
        <end position="198"/>
    </location>
</feature>
<reference evidence="3 4" key="1">
    <citation type="submission" date="2014-05" db="EMBL/GenBank/DDBJ databases">
        <title>Draft Genome Sequence of Kitasatospora cheerisanensis KCTC 2395.</title>
        <authorList>
            <person name="Nam D.H."/>
        </authorList>
    </citation>
    <scope>NUCLEOTIDE SEQUENCE [LARGE SCALE GENOMIC DNA]</scope>
    <source>
        <strain evidence="3 4">KCTC 2395</strain>
    </source>
</reference>
<dbReference type="OrthoDB" id="4456952at2"/>
<evidence type="ECO:0000313" key="4">
    <source>
        <dbReference type="Proteomes" id="UP000027178"/>
    </source>
</evidence>